<feature type="compositionally biased region" description="Polar residues" evidence="1">
    <location>
        <begin position="642"/>
        <end position="657"/>
    </location>
</feature>
<feature type="compositionally biased region" description="Low complexity" evidence="1">
    <location>
        <begin position="169"/>
        <end position="195"/>
    </location>
</feature>
<evidence type="ECO:0000313" key="3">
    <source>
        <dbReference type="Proteomes" id="UP000650467"/>
    </source>
</evidence>
<feature type="compositionally biased region" description="Low complexity" evidence="1">
    <location>
        <begin position="16"/>
        <end position="30"/>
    </location>
</feature>
<gene>
    <name evidence="2" type="ORF">HXX76_006059</name>
</gene>
<feature type="compositionally biased region" description="Polar residues" evidence="1">
    <location>
        <begin position="751"/>
        <end position="763"/>
    </location>
</feature>
<feature type="compositionally biased region" description="Pro residues" evidence="1">
    <location>
        <begin position="559"/>
        <end position="574"/>
    </location>
</feature>
<dbReference type="InterPro" id="IPR015797">
    <property type="entry name" value="NUDIX_hydrolase-like_dom_sf"/>
</dbReference>
<comment type="caution">
    <text evidence="2">The sequence shown here is derived from an EMBL/GenBank/DDBJ whole genome shotgun (WGS) entry which is preliminary data.</text>
</comment>
<dbReference type="OrthoDB" id="551398at2759"/>
<dbReference type="Proteomes" id="UP000650467">
    <property type="component" value="Unassembled WGS sequence"/>
</dbReference>
<feature type="compositionally biased region" description="Pro residues" evidence="1">
    <location>
        <begin position="530"/>
        <end position="549"/>
    </location>
</feature>
<feature type="region of interest" description="Disordered" evidence="1">
    <location>
        <begin position="634"/>
        <end position="688"/>
    </location>
</feature>
<evidence type="ECO:0000313" key="2">
    <source>
        <dbReference type="EMBL" id="KAG2437407.1"/>
    </source>
</evidence>
<proteinExistence type="predicted"/>
<evidence type="ECO:0008006" key="4">
    <source>
        <dbReference type="Google" id="ProtNLM"/>
    </source>
</evidence>
<dbReference type="EMBL" id="JAEHOC010000011">
    <property type="protein sequence ID" value="KAG2437407.1"/>
    <property type="molecule type" value="Genomic_DNA"/>
</dbReference>
<keyword evidence="3" id="KW-1185">Reference proteome</keyword>
<accession>A0A835T1U0</accession>
<feature type="region of interest" description="Disordered" evidence="1">
    <location>
        <begin position="522"/>
        <end position="602"/>
    </location>
</feature>
<reference evidence="2" key="1">
    <citation type="journal article" date="2020" name="bioRxiv">
        <title>Comparative genomics of Chlamydomonas.</title>
        <authorList>
            <person name="Craig R.J."/>
            <person name="Hasan A.R."/>
            <person name="Ness R.W."/>
            <person name="Keightley P.D."/>
        </authorList>
    </citation>
    <scope>NUCLEOTIDE SEQUENCE</scope>
    <source>
        <strain evidence="2">SAG 7.73</strain>
    </source>
</reference>
<evidence type="ECO:0000256" key="1">
    <source>
        <dbReference type="SAM" id="MobiDB-lite"/>
    </source>
</evidence>
<dbReference type="AlphaFoldDB" id="A0A835T1U0"/>
<organism evidence="2 3">
    <name type="scientific">Chlamydomonas incerta</name>
    <dbReference type="NCBI Taxonomy" id="51695"/>
    <lineage>
        <taxon>Eukaryota</taxon>
        <taxon>Viridiplantae</taxon>
        <taxon>Chlorophyta</taxon>
        <taxon>core chlorophytes</taxon>
        <taxon>Chlorophyceae</taxon>
        <taxon>CS clade</taxon>
        <taxon>Chlamydomonadales</taxon>
        <taxon>Chlamydomonadaceae</taxon>
        <taxon>Chlamydomonas</taxon>
    </lineage>
</organism>
<name>A0A835T1U0_CHLIN</name>
<feature type="compositionally biased region" description="Low complexity" evidence="1">
    <location>
        <begin position="738"/>
        <end position="750"/>
    </location>
</feature>
<feature type="region of interest" description="Disordered" evidence="1">
    <location>
        <begin position="705"/>
        <end position="763"/>
    </location>
</feature>
<protein>
    <recommendedName>
        <fullName evidence="4">Nudix hydrolase domain-containing protein</fullName>
    </recommendedName>
</protein>
<dbReference type="SUPFAM" id="SSF55811">
    <property type="entry name" value="Nudix"/>
    <property type="match status" value="1"/>
</dbReference>
<feature type="region of interest" description="Disordered" evidence="1">
    <location>
        <begin position="167"/>
        <end position="204"/>
    </location>
</feature>
<sequence>MESSRLPARVDASGDTGVAGTSSPAAASTGRPWRVADASTDGQRSVFGWKTQFKSNGQYAAAGVMPFAYRQENGELYVLLSLQRTKKKLKAPPAEAEAAAVAGGSAPQTLAYAFLGGKIEDSDGGDARLTAAREAHEETHGLLHTEHVLGALCGLQHDCMVADDACAPSGSTSTNSTSGTSSTTSSTSRSSPASDGGDDADVPAPFEYFPSGRYTLFALHLPDAWRLPEACEAKLRAGEKHPEAEKVLGLEWVSLRQLGSIKRGQVQHLRLGSGLPGSTRQTTEARCAAAAAPAAAASSGSPQPAASSSAAAAPEAAASAQERPGATTNGSAGATVTSTTAASASAATSTAADASTTSVADEPTECRALAHHFLADMLRNKRLLVGIHNWLLCMRRHLRQWHGFQGTRPEEAAEEEAALAKARMFSVGLGGYGDDEDGAGSDGEAPAVASAMMGELEQLFSDLPSSLQVRSQGTSKQAMYEAEFTASAEAAHVARVEMARRAEVAKAAKAAAAAAAKAAAMAKAADDKQAPPPRRPPPPLLPLPAPRATPDPMLASRLPIPPAPLPTSPPPASLPRPSSALVSAAASPTAAASPRAATSTTRAHPLPSYALWRMDGTRDAREGLAHLAETRLRLQPAANARGPSSTPPSAGQVQGQGQDPAGSPVRPAHAQGSPAAAKSHQGGGDAAAGLVPAPVAVWKIDGEVEWGTSGRPGPATTVLKQQPRSSAVEAAEERKPSRAAAGSAAGRPSRTFANQYSGSQEGR</sequence>
<feature type="compositionally biased region" description="Low complexity" evidence="1">
    <location>
        <begin position="575"/>
        <end position="602"/>
    </location>
</feature>
<feature type="region of interest" description="Disordered" evidence="1">
    <location>
        <begin position="296"/>
        <end position="334"/>
    </location>
</feature>
<feature type="region of interest" description="Disordered" evidence="1">
    <location>
        <begin position="1"/>
        <end position="39"/>
    </location>
</feature>